<feature type="compositionally biased region" description="Acidic residues" evidence="17">
    <location>
        <begin position="61"/>
        <end position="75"/>
    </location>
</feature>
<dbReference type="GO" id="GO:0045036">
    <property type="term" value="P:protein targeting to chloroplast"/>
    <property type="evidence" value="ECO:0007669"/>
    <property type="project" value="InterPro"/>
</dbReference>
<gene>
    <name evidence="19" type="ORF">DVH24_002668</name>
</gene>
<evidence type="ECO:0000256" key="15">
    <source>
        <dbReference type="ARBA" id="ARBA00023766"/>
    </source>
</evidence>
<evidence type="ECO:0000313" key="20">
    <source>
        <dbReference type="Proteomes" id="UP000290289"/>
    </source>
</evidence>
<reference evidence="19 20" key="1">
    <citation type="submission" date="2018-10" db="EMBL/GenBank/DDBJ databases">
        <title>A high-quality apple genome assembly.</title>
        <authorList>
            <person name="Hu J."/>
        </authorList>
    </citation>
    <scope>NUCLEOTIDE SEQUENCE [LARGE SCALE GENOMIC DNA]</scope>
    <source>
        <strain evidence="20">cv. HFTH1</strain>
        <tissue evidence="19">Young leaf</tissue>
    </source>
</reference>
<comment type="cofactor">
    <cofactor evidence="1">
        <name>Mg(2+)</name>
        <dbReference type="ChEBI" id="CHEBI:18420"/>
    </cofactor>
</comment>
<keyword evidence="20" id="KW-1185">Reference proteome</keyword>
<dbReference type="InterPro" id="IPR006703">
    <property type="entry name" value="G_AIG1"/>
</dbReference>
<comment type="caution">
    <text evidence="19">The sequence shown here is derived from an EMBL/GenBank/DDBJ whole genome shotgun (WGS) entry which is preliminary data.</text>
</comment>
<evidence type="ECO:0000256" key="9">
    <source>
        <dbReference type="ARBA" id="ARBA00022805"/>
    </source>
</evidence>
<dbReference type="Pfam" id="PF04548">
    <property type="entry name" value="AIG1"/>
    <property type="match status" value="1"/>
</dbReference>
<evidence type="ECO:0000256" key="8">
    <source>
        <dbReference type="ARBA" id="ARBA00022801"/>
    </source>
</evidence>
<feature type="region of interest" description="Disordered" evidence="17">
    <location>
        <begin position="140"/>
        <end position="162"/>
    </location>
</feature>
<feature type="compositionally biased region" description="Basic and acidic residues" evidence="17">
    <location>
        <begin position="33"/>
        <end position="48"/>
    </location>
</feature>
<organism evidence="19 20">
    <name type="scientific">Malus domestica</name>
    <name type="common">Apple</name>
    <name type="synonym">Pyrus malus</name>
    <dbReference type="NCBI Taxonomy" id="3750"/>
    <lineage>
        <taxon>Eukaryota</taxon>
        <taxon>Viridiplantae</taxon>
        <taxon>Streptophyta</taxon>
        <taxon>Embryophyta</taxon>
        <taxon>Tracheophyta</taxon>
        <taxon>Spermatophyta</taxon>
        <taxon>Magnoliopsida</taxon>
        <taxon>eudicotyledons</taxon>
        <taxon>Gunneridae</taxon>
        <taxon>Pentapetalae</taxon>
        <taxon>rosids</taxon>
        <taxon>fabids</taxon>
        <taxon>Rosales</taxon>
        <taxon>Rosaceae</taxon>
        <taxon>Amygdaloideae</taxon>
        <taxon>Maleae</taxon>
        <taxon>Malus</taxon>
    </lineage>
</organism>
<feature type="compositionally biased region" description="Polar residues" evidence="17">
    <location>
        <begin position="708"/>
        <end position="721"/>
    </location>
</feature>
<keyword evidence="12" id="KW-1133">Transmembrane helix</keyword>
<keyword evidence="7" id="KW-0547">Nucleotide-binding</keyword>
<evidence type="ECO:0000256" key="11">
    <source>
        <dbReference type="ARBA" id="ARBA00022927"/>
    </source>
</evidence>
<evidence type="ECO:0000256" key="12">
    <source>
        <dbReference type="ARBA" id="ARBA00022989"/>
    </source>
</evidence>
<evidence type="ECO:0000313" key="19">
    <source>
        <dbReference type="EMBL" id="RXI02590.1"/>
    </source>
</evidence>
<dbReference type="NCBIfam" id="TIGR00993">
    <property type="entry name" value="3a0901s04IAP86"/>
    <property type="match status" value="1"/>
</dbReference>
<keyword evidence="6" id="KW-0479">Metal-binding</keyword>
<evidence type="ECO:0000259" key="18">
    <source>
        <dbReference type="PROSITE" id="PS51720"/>
    </source>
</evidence>
<feature type="compositionally biased region" description="Basic and acidic residues" evidence="17">
    <location>
        <begin position="517"/>
        <end position="531"/>
    </location>
</feature>
<feature type="compositionally biased region" description="Acidic residues" evidence="17">
    <location>
        <begin position="676"/>
        <end position="686"/>
    </location>
</feature>
<keyword evidence="11" id="KW-0653">Protein transport</keyword>
<dbReference type="InterPro" id="IPR024283">
    <property type="entry name" value="TOC159_MAD"/>
</dbReference>
<evidence type="ECO:0000256" key="17">
    <source>
        <dbReference type="SAM" id="MobiDB-lite"/>
    </source>
</evidence>
<dbReference type="InterPro" id="IPR027417">
    <property type="entry name" value="P-loop_NTPase"/>
</dbReference>
<comment type="subcellular location">
    <subcellularLocation>
        <location evidence="15">Plastid</location>
        <location evidence="15">Chloroplast outer membrane</location>
        <topology evidence="15">Single-pass membrane protein</topology>
    </subcellularLocation>
</comment>
<evidence type="ECO:0000256" key="10">
    <source>
        <dbReference type="ARBA" id="ARBA00022842"/>
    </source>
</evidence>
<name>A0A498K355_MALDO</name>
<feature type="compositionally biased region" description="Acidic residues" evidence="17">
    <location>
        <begin position="598"/>
        <end position="620"/>
    </location>
</feature>
<keyword evidence="3" id="KW-0150">Chloroplast</keyword>
<keyword evidence="9" id="KW-1002">Plastid outer membrane</keyword>
<dbReference type="InterPro" id="IPR005690">
    <property type="entry name" value="Toc86_159"/>
</dbReference>
<keyword evidence="2" id="KW-0813">Transport</keyword>
<dbReference type="PANTHER" id="PTHR10903">
    <property type="entry name" value="GTPASE, IMAP FAMILY MEMBER-RELATED"/>
    <property type="match status" value="1"/>
</dbReference>
<dbReference type="GO" id="GO:0005525">
    <property type="term" value="F:GTP binding"/>
    <property type="evidence" value="ECO:0007669"/>
    <property type="project" value="UniProtKB-KW"/>
</dbReference>
<dbReference type="STRING" id="3750.A0A498K355"/>
<evidence type="ECO:0000256" key="2">
    <source>
        <dbReference type="ARBA" id="ARBA00022448"/>
    </source>
</evidence>
<feature type="domain" description="AIG1-type G" evidence="18">
    <location>
        <begin position="841"/>
        <end position="1081"/>
    </location>
</feature>
<keyword evidence="8" id="KW-0378">Hydrolase</keyword>
<dbReference type="GO" id="GO:0015031">
    <property type="term" value="P:protein transport"/>
    <property type="evidence" value="ECO:0007669"/>
    <property type="project" value="UniProtKB-KW"/>
</dbReference>
<evidence type="ECO:0000256" key="5">
    <source>
        <dbReference type="ARBA" id="ARBA00022692"/>
    </source>
</evidence>
<dbReference type="FunFam" id="3.40.50.300:FF:000413">
    <property type="entry name" value="Translocase of chloroplast 120, chloroplastic"/>
    <property type="match status" value="1"/>
</dbReference>
<feature type="compositionally biased region" description="Polar residues" evidence="17">
    <location>
        <begin position="14"/>
        <end position="29"/>
    </location>
</feature>
<feature type="compositionally biased region" description="Basic and acidic residues" evidence="17">
    <location>
        <begin position="468"/>
        <end position="489"/>
    </location>
</feature>
<dbReference type="SUPFAM" id="SSF52540">
    <property type="entry name" value="P-loop containing nucleoside triphosphate hydrolases"/>
    <property type="match status" value="1"/>
</dbReference>
<keyword evidence="10" id="KW-0460">Magnesium</keyword>
<feature type="compositionally biased region" description="Gly residues" evidence="17">
    <location>
        <begin position="50"/>
        <end position="60"/>
    </location>
</feature>
<evidence type="ECO:0000256" key="3">
    <source>
        <dbReference type="ARBA" id="ARBA00022528"/>
    </source>
</evidence>
<evidence type="ECO:0000256" key="1">
    <source>
        <dbReference type="ARBA" id="ARBA00001946"/>
    </source>
</evidence>
<dbReference type="GO" id="GO:0003924">
    <property type="term" value="F:GTPase activity"/>
    <property type="evidence" value="ECO:0007669"/>
    <property type="project" value="InterPro"/>
</dbReference>
<dbReference type="InterPro" id="IPR045058">
    <property type="entry name" value="GIMA/IAN/Toc"/>
</dbReference>
<comment type="similarity">
    <text evidence="16">Belongs to the TRAFAC class TrmE-Era-EngA-EngB-Septin-like GTPase superfamily. AIG1/Toc34/Toc159-like paraseptin GTPase family. TOC159 subfamily.</text>
</comment>
<dbReference type="GO" id="GO:0009707">
    <property type="term" value="C:chloroplast outer membrane"/>
    <property type="evidence" value="ECO:0007669"/>
    <property type="project" value="UniProtKB-SubCell"/>
</dbReference>
<evidence type="ECO:0000256" key="14">
    <source>
        <dbReference type="ARBA" id="ARBA00023136"/>
    </source>
</evidence>
<dbReference type="Gene3D" id="3.40.50.300">
    <property type="entry name" value="P-loop containing nucleotide triphosphate hydrolases"/>
    <property type="match status" value="1"/>
</dbReference>
<proteinExistence type="inferred from homology"/>
<feature type="region of interest" description="Disordered" evidence="17">
    <location>
        <begin position="1"/>
        <end position="77"/>
    </location>
</feature>
<feature type="region of interest" description="Disordered" evidence="17">
    <location>
        <begin position="708"/>
        <end position="766"/>
    </location>
</feature>
<dbReference type="PANTHER" id="PTHR10903:SF120">
    <property type="entry name" value="TRANSLOCASE OF CHLOROPLAST 159, CHLOROPLASTIC"/>
    <property type="match status" value="1"/>
</dbReference>
<evidence type="ECO:0000256" key="6">
    <source>
        <dbReference type="ARBA" id="ARBA00022723"/>
    </source>
</evidence>
<keyword evidence="14" id="KW-0472">Membrane</keyword>
<feature type="region of interest" description="Disordered" evidence="17">
    <location>
        <begin position="405"/>
        <end position="531"/>
    </location>
</feature>
<feature type="region of interest" description="Disordered" evidence="17">
    <location>
        <begin position="572"/>
        <end position="691"/>
    </location>
</feature>
<feature type="compositionally biased region" description="Polar residues" evidence="17">
    <location>
        <begin position="746"/>
        <end position="766"/>
    </location>
</feature>
<dbReference type="GO" id="GO:0046872">
    <property type="term" value="F:metal ion binding"/>
    <property type="evidence" value="ECO:0007669"/>
    <property type="project" value="UniProtKB-KW"/>
</dbReference>
<keyword evidence="5" id="KW-0812">Transmembrane</keyword>
<sequence length="1486" mass="161055">MESKLFASEEEAQHLSNAPGSSFLSSQYSVIDDSSKTHVSKIDNDEKFSGVGGGSDGGGSETEEGFVSGEEEDFDSERAFVRGGDTVVVGGVQEDSGVKFVNPSEFFYPTSTSGLRPIAKVSVDDDDGEEDAGEEVFMDSKSLEGGSPKGVVLGDSGLGKSENLGEVVKENGVSGGEEDKVVENSKLVEGLGSVVEEIPVVEKPMEVAEVDDKKAVEQPKEEHAFNGETEVVRESKENGVVVDGPADEKLVEVEENGVEITSGGDSVVRDIHANLSQTGAAVVVGDVDTIEESEIKGLEVDEGVSLDNGFDQISPETEEPNDLESVAVDSEGLGFREVVRESKENVVVVDAPADDKLVEVEENGVEITSGGDSVVQDIHANLSQTGAAVVVGDVETIEESEIKGLEVDEGVSLDNGFDQISPETEEPNDSESVAVDSERDRAVVPKSGNVELDGEKAAIVAGADEVDLEKRPERKDELKSNSETREKGLATESGADVMSDDKPSVGDGAETETVNLSEHEPQIEAKPENGDLNAHDEVHELEAAVCGKYVAPEFLDSSSDSHKVKLVEEVEEKHIPDEIGIGSVDANSISNREIRVETDDDGDNDLQYDDKDLQDDEGENEGSVTDANNEGMIFGSSEAAKQFLEQLEQGSRAGSYSGADSYHDHSQRIDGQVATDSDEEVDTDEEGGGKELFDSDALAALLKAATGASSDGGNVTFTTPDGSRLFSVERPAGLGSSVRSLKPASRPNNSNLFSSSNVTVGGSSENLSEEEKAKLEKFQQIRVKFLRLVQRLGVSTEESVPRQVLYRLALVSGRQNSQEFSLEAAKMTALQLEAEEKDDLDFSLNILVLGKTGVGKSATINSIFGAEVTPINAFGPGTTAVKEIVGVVDGVKIKVFDTPGLKSAAMEQGINRKILSSVQRRMKKSPPDIVLYVDRMDSRSRDLSDVPLLRSITNAFGPSIWRSTIVTLTHSSSAPPDGPSGSPLNYEMFRNQREQIMQQTIGQAVGDLRFMNPSMMSPISLVENHPSCRKRDNQKVLPNGVAWRSHLLLLCYSMKILSDASNLSKPPESFDHRKLFGLRSRSAPLPYLLSWLLQSRPHPKLATDQGGENADSDIDLADLSDSDQEEEEDEYDQLPSFKPLKKAQIAKLSREQRKAYAEEYDYRFKLLQKKMWKEELRRMKEMKKKGKVSEEEYGYLGEEDPENGAPAAVPVALPDMVLPPSFDGENPAYRYRFLEPTSQFTARPVLDSQGWDHDCGYDGVNLEHTLAIANSFPAAVAVQLTKDKKEFNIHLDSSVGAKHGEKWSSMLGFDIQNIGKQLAYIVRGDTKVKTSKRFKNAAGVSVTFLGENVSTGFKLEQEYAVGNRLVLVGTTGTVRSQGDSAYGANLEVRLREADFPIGQDQSSLGLSLVRWRGDLALGANLQSQFSLGRNYKMAVRAGLNNKRSGQISIRTSSSEQLQLALIAVIPVVKAIYNSIWPRASENYSIY</sequence>
<keyword evidence="4" id="KW-0934">Plastid</keyword>
<evidence type="ECO:0000256" key="7">
    <source>
        <dbReference type="ARBA" id="ARBA00022741"/>
    </source>
</evidence>
<dbReference type="PROSITE" id="PS51720">
    <property type="entry name" value="G_AIG1"/>
    <property type="match status" value="1"/>
</dbReference>
<accession>A0A498K355</accession>
<keyword evidence="13" id="KW-0342">GTP-binding</keyword>
<feature type="region of interest" description="Disordered" evidence="17">
    <location>
        <begin position="211"/>
        <end position="246"/>
    </location>
</feature>
<feature type="compositionally biased region" description="Basic and acidic residues" evidence="17">
    <location>
        <begin position="211"/>
        <end position="237"/>
    </location>
</feature>
<dbReference type="CDD" id="cd01853">
    <property type="entry name" value="Toc34_like"/>
    <property type="match status" value="1"/>
</dbReference>
<evidence type="ECO:0000256" key="4">
    <source>
        <dbReference type="ARBA" id="ARBA00022640"/>
    </source>
</evidence>
<dbReference type="Pfam" id="PF11886">
    <property type="entry name" value="TOC159_MAD"/>
    <property type="match status" value="1"/>
</dbReference>
<evidence type="ECO:0000256" key="16">
    <source>
        <dbReference type="ARBA" id="ARBA00023775"/>
    </source>
</evidence>
<dbReference type="EMBL" id="RDQH01000329">
    <property type="protein sequence ID" value="RXI02590.1"/>
    <property type="molecule type" value="Genomic_DNA"/>
</dbReference>
<evidence type="ECO:0000256" key="13">
    <source>
        <dbReference type="ARBA" id="ARBA00023134"/>
    </source>
</evidence>
<dbReference type="Proteomes" id="UP000290289">
    <property type="component" value="Chromosome 3"/>
</dbReference>
<protein>
    <recommendedName>
        <fullName evidence="18">AIG1-type G domain-containing protein</fullName>
    </recommendedName>
</protein>